<dbReference type="STRING" id="1001994.MY1_1742"/>
<sequence length="197" mass="22802">MGGIDRLIAKALSQKIKQKLDEDELKILERELFLEHGMSIKLSIEHFDKLNLVLKNILNLNRKKFVNECLNEVIKIQRKGDKYSVRIIDQNLLDSLLVLCGDNETRQMLNCLFENELTIPQILSEAQIPKTSGYRKIENLIINGLIVESGKVLSESKRISKYKCVFDEIKIEMKKNDIVFQGVINEQIYDKSTCIDF</sequence>
<keyword evidence="2" id="KW-1185">Reference proteome</keyword>
<dbReference type="OrthoDB" id="2961at2157"/>
<dbReference type="RefSeq" id="WP_007551486.1">
    <property type="nucleotide sequence ID" value="NZ_AFPU01000001.1"/>
</dbReference>
<evidence type="ECO:0000313" key="2">
    <source>
        <dbReference type="Proteomes" id="UP000004440"/>
    </source>
</evidence>
<protein>
    <submittedName>
        <fullName evidence="1">Transcription regulator</fullName>
    </submittedName>
</protein>
<gene>
    <name evidence="1" type="ORF">MY1_1742</name>
</gene>
<proteinExistence type="predicted"/>
<dbReference type="Proteomes" id="UP000004440">
    <property type="component" value="Unassembled WGS sequence"/>
</dbReference>
<comment type="caution">
    <text evidence="1">The sequence shown here is derived from an EMBL/GenBank/DDBJ whole genome shotgun (WGS) entry which is preliminary data.</text>
</comment>
<accession>F9CZA0</accession>
<organism evidence="1 2">
    <name type="scientific">Nitrosarchaeum koreense MY1</name>
    <dbReference type="NCBI Taxonomy" id="1001994"/>
    <lineage>
        <taxon>Archaea</taxon>
        <taxon>Nitrososphaerota</taxon>
        <taxon>Nitrososphaeria</taxon>
        <taxon>Nitrosopumilales</taxon>
        <taxon>Nitrosopumilaceae</taxon>
        <taxon>Nitrosarchaeum</taxon>
    </lineage>
</organism>
<dbReference type="PATRIC" id="fig|1001994.6.peg.1716"/>
<reference evidence="1 2" key="1">
    <citation type="journal article" date="2011" name="J. Bacteriol.">
        <title>Genome Sequence of an Ammonia-Oxidizing Soil Archaeon, "Candidatus Nitrosoarchaeum koreensis" MY1.</title>
        <authorList>
            <person name="Kim B.K."/>
            <person name="Jung M.Y."/>
            <person name="Yu D.S."/>
            <person name="Park S.J."/>
            <person name="Oh T.K."/>
            <person name="Rhee S.K."/>
            <person name="Kim J.F."/>
        </authorList>
    </citation>
    <scope>NUCLEOTIDE SEQUENCE [LARGE SCALE GENOMIC DNA]</scope>
    <source>
        <strain evidence="1 2">MY1</strain>
    </source>
</reference>
<dbReference type="AlphaFoldDB" id="F9CZA0"/>
<name>F9CZA0_9ARCH</name>
<evidence type="ECO:0000313" key="1">
    <source>
        <dbReference type="EMBL" id="EGP94489.1"/>
    </source>
</evidence>
<dbReference type="EMBL" id="AFPU01000001">
    <property type="protein sequence ID" value="EGP94489.1"/>
    <property type="molecule type" value="Genomic_DNA"/>
</dbReference>